<dbReference type="GO" id="GO:0000139">
    <property type="term" value="C:Golgi membrane"/>
    <property type="evidence" value="ECO:0007669"/>
    <property type="project" value="TreeGrafter"/>
</dbReference>
<reference evidence="12 13" key="1">
    <citation type="submission" date="2016-02" db="EMBL/GenBank/DDBJ databases">
        <title>Complete genome sequence and transcriptome regulation of the pentose utilising yeast Sugiyamaella lignohabitans.</title>
        <authorList>
            <person name="Bellasio M."/>
            <person name="Peymann A."/>
            <person name="Valli M."/>
            <person name="Sipitzky M."/>
            <person name="Graf A."/>
            <person name="Sauer M."/>
            <person name="Marx H."/>
            <person name="Mattanovich D."/>
        </authorList>
    </citation>
    <scope>NUCLEOTIDE SEQUENCE [LARGE SCALE GENOMIC DNA]</scope>
    <source>
        <strain evidence="12 13">CBS 10342</strain>
    </source>
</reference>
<dbReference type="PANTHER" id="PTHR10778">
    <property type="entry name" value="SOLUTE CARRIER FAMILY 35 MEMBER B"/>
    <property type="match status" value="1"/>
</dbReference>
<feature type="transmembrane region" description="Helical" evidence="11">
    <location>
        <begin position="53"/>
        <end position="73"/>
    </location>
</feature>
<keyword evidence="7 11" id="KW-1133">Transmembrane helix</keyword>
<feature type="region of interest" description="Disordered" evidence="10">
    <location>
        <begin position="16"/>
        <end position="45"/>
    </location>
</feature>
<dbReference type="KEGG" id="slb:AWJ20_777"/>
<protein>
    <recommendedName>
        <fullName evidence="9">UDP-galactose transporter homolog 1</fullName>
    </recommendedName>
</protein>
<dbReference type="Proteomes" id="UP000189580">
    <property type="component" value="Chromosome a"/>
</dbReference>
<feature type="transmembrane region" description="Helical" evidence="11">
    <location>
        <begin position="187"/>
        <end position="206"/>
    </location>
</feature>
<dbReference type="SUPFAM" id="SSF103481">
    <property type="entry name" value="Multidrug resistance efflux transporter EmrE"/>
    <property type="match status" value="1"/>
</dbReference>
<dbReference type="AlphaFoldDB" id="A0A167D5V7"/>
<feature type="transmembrane region" description="Helical" evidence="11">
    <location>
        <begin position="265"/>
        <end position="284"/>
    </location>
</feature>
<keyword evidence="3" id="KW-0813">Transport</keyword>
<evidence type="ECO:0000256" key="8">
    <source>
        <dbReference type="ARBA" id="ARBA00023136"/>
    </source>
</evidence>
<dbReference type="GO" id="GO:0005459">
    <property type="term" value="F:UDP-galactose transmembrane transporter activity"/>
    <property type="evidence" value="ECO:0007669"/>
    <property type="project" value="EnsemblFungi"/>
</dbReference>
<dbReference type="Pfam" id="PF08449">
    <property type="entry name" value="UAA"/>
    <property type="match status" value="1"/>
</dbReference>
<proteinExistence type="inferred from homology"/>
<gene>
    <name evidence="12" type="primary">HUT1</name>
    <name evidence="12" type="ORF">AWJ20_777</name>
</gene>
<dbReference type="GO" id="GO:0005789">
    <property type="term" value="C:endoplasmic reticulum membrane"/>
    <property type="evidence" value="ECO:0007669"/>
    <property type="project" value="UniProtKB-SubCell"/>
</dbReference>
<dbReference type="OrthoDB" id="1601at2759"/>
<dbReference type="EMBL" id="CP014501">
    <property type="protein sequence ID" value="ANB12521.1"/>
    <property type="molecule type" value="Genomic_DNA"/>
</dbReference>
<feature type="transmembrane region" description="Helical" evidence="11">
    <location>
        <begin position="93"/>
        <end position="113"/>
    </location>
</feature>
<feature type="transmembrane region" description="Helical" evidence="11">
    <location>
        <begin position="226"/>
        <end position="244"/>
    </location>
</feature>
<comment type="similarity">
    <text evidence="2">Belongs to the nucleotide-sugar transporter family. SLC35B subfamily.</text>
</comment>
<comment type="subcellular location">
    <subcellularLocation>
        <location evidence="1">Endoplasmic reticulum membrane</location>
        <topology evidence="1">Multi-pass membrane protein</topology>
    </subcellularLocation>
</comment>
<evidence type="ECO:0000256" key="3">
    <source>
        <dbReference type="ARBA" id="ARBA00022448"/>
    </source>
</evidence>
<evidence type="ECO:0000256" key="6">
    <source>
        <dbReference type="ARBA" id="ARBA00022824"/>
    </source>
</evidence>
<organism evidence="12 13">
    <name type="scientific">Sugiyamaella lignohabitans</name>
    <dbReference type="NCBI Taxonomy" id="796027"/>
    <lineage>
        <taxon>Eukaryota</taxon>
        <taxon>Fungi</taxon>
        <taxon>Dikarya</taxon>
        <taxon>Ascomycota</taxon>
        <taxon>Saccharomycotina</taxon>
        <taxon>Dipodascomycetes</taxon>
        <taxon>Dipodascales</taxon>
        <taxon>Trichomonascaceae</taxon>
        <taxon>Sugiyamaella</taxon>
    </lineage>
</organism>
<sequence length="384" mass="42356">MTQTVTREGTLKFQNVSMNAKEQQSDRLDLKSNPISDRENGAEAHSATSGNSIVSMIICVLGIYASFLTWAVLQERISTTPYGADGRVFKASLVINTVQSVLAAVVGFIYLEFKKKGDDAKYNASIFPNSKTVQQYLLVAVCQSLASPFAYASLSYVDYLTLLLAKSCKLLPVMTLHLTIYRRRYPLYKYMIVLAITAGVCMFSVFHSSTKAKSASSAASSASSSSSLFGFLLLGINLFLDGFYNTTQDHMFHTNKSITGPHMMCGLNAISGALTALVLISPFTNQLSEAIDFISLHPRILYDILLFGICGALGQVFIFHTLEKYGSIILVTVTVTRKMFSMLLSVIWFNHKLQLGQWAGVFLVFAGIGFEAWLKYSEKKVKTK</sequence>
<dbReference type="InterPro" id="IPR037185">
    <property type="entry name" value="EmrE-like"/>
</dbReference>
<evidence type="ECO:0000256" key="1">
    <source>
        <dbReference type="ARBA" id="ARBA00004477"/>
    </source>
</evidence>
<dbReference type="GO" id="GO:0005460">
    <property type="term" value="F:UDP-glucose transmembrane transporter activity"/>
    <property type="evidence" value="ECO:0007669"/>
    <property type="project" value="TreeGrafter"/>
</dbReference>
<evidence type="ECO:0000256" key="11">
    <source>
        <dbReference type="SAM" id="Phobius"/>
    </source>
</evidence>
<feature type="transmembrane region" description="Helical" evidence="11">
    <location>
        <begin position="355"/>
        <end position="374"/>
    </location>
</feature>
<evidence type="ECO:0000256" key="5">
    <source>
        <dbReference type="ARBA" id="ARBA00022692"/>
    </source>
</evidence>
<feature type="transmembrane region" description="Helical" evidence="11">
    <location>
        <begin position="304"/>
        <end position="322"/>
    </location>
</feature>
<evidence type="ECO:0000256" key="2">
    <source>
        <dbReference type="ARBA" id="ARBA00010694"/>
    </source>
</evidence>
<keyword evidence="6" id="KW-0256">Endoplasmic reticulum</keyword>
<dbReference type="PANTHER" id="PTHR10778:SF10">
    <property type="entry name" value="SOLUTE CARRIER FAMILY 35 MEMBER B1"/>
    <property type="match status" value="1"/>
</dbReference>
<evidence type="ECO:0000313" key="12">
    <source>
        <dbReference type="EMBL" id="ANB12521.1"/>
    </source>
</evidence>
<evidence type="ECO:0000256" key="9">
    <source>
        <dbReference type="ARBA" id="ARBA00041103"/>
    </source>
</evidence>
<evidence type="ECO:0000256" key="10">
    <source>
        <dbReference type="SAM" id="MobiDB-lite"/>
    </source>
</evidence>
<keyword evidence="8 11" id="KW-0472">Membrane</keyword>
<evidence type="ECO:0000256" key="4">
    <source>
        <dbReference type="ARBA" id="ARBA00022597"/>
    </source>
</evidence>
<evidence type="ECO:0000313" key="13">
    <source>
        <dbReference type="Proteomes" id="UP000189580"/>
    </source>
</evidence>
<dbReference type="RefSeq" id="XP_018734998.1">
    <property type="nucleotide sequence ID" value="XM_018882739.1"/>
</dbReference>
<evidence type="ECO:0000256" key="7">
    <source>
        <dbReference type="ARBA" id="ARBA00022989"/>
    </source>
</evidence>
<accession>A0A167D5V7</accession>
<dbReference type="InterPro" id="IPR013657">
    <property type="entry name" value="SCL35B1-4/HUT1"/>
</dbReference>
<name>A0A167D5V7_9ASCO</name>
<keyword evidence="4" id="KW-0762">Sugar transport</keyword>
<feature type="compositionally biased region" description="Basic and acidic residues" evidence="10">
    <location>
        <begin position="23"/>
        <end position="42"/>
    </location>
</feature>
<dbReference type="GeneID" id="30037846"/>
<feature type="transmembrane region" description="Helical" evidence="11">
    <location>
        <begin position="329"/>
        <end position="349"/>
    </location>
</feature>
<keyword evidence="5 11" id="KW-0812">Transmembrane</keyword>
<dbReference type="GO" id="GO:0120112">
    <property type="term" value="P:UDP-glucose transmembrane transport into endoplasmic reticulum"/>
    <property type="evidence" value="ECO:0007669"/>
    <property type="project" value="EnsemblFungi"/>
</dbReference>
<keyword evidence="13" id="KW-1185">Reference proteome</keyword>